<feature type="region of interest" description="Disordered" evidence="4">
    <location>
        <begin position="313"/>
        <end position="366"/>
    </location>
</feature>
<dbReference type="EMBL" id="JALLPJ020001335">
    <property type="protein sequence ID" value="KAL3769189.1"/>
    <property type="molecule type" value="Genomic_DNA"/>
</dbReference>
<proteinExistence type="predicted"/>
<feature type="compositionally biased region" description="Pro residues" evidence="4">
    <location>
        <begin position="345"/>
        <end position="359"/>
    </location>
</feature>
<dbReference type="InterPro" id="IPR000089">
    <property type="entry name" value="Biotin_lipoyl"/>
</dbReference>
<keyword evidence="5" id="KW-0812">Transmembrane</keyword>
<keyword evidence="2 3" id="KW-0326">Glycosidase</keyword>
<dbReference type="Pfam" id="PF00704">
    <property type="entry name" value="Glyco_hydro_18"/>
    <property type="match status" value="1"/>
</dbReference>
<evidence type="ECO:0000256" key="4">
    <source>
        <dbReference type="SAM" id="MobiDB-lite"/>
    </source>
</evidence>
<reference evidence="8 9" key="1">
    <citation type="submission" date="2024-10" db="EMBL/GenBank/DDBJ databases">
        <title>Updated reference genomes for cyclostephanoid diatoms.</title>
        <authorList>
            <person name="Roberts W.R."/>
            <person name="Alverson A.J."/>
        </authorList>
    </citation>
    <scope>NUCLEOTIDE SEQUENCE [LARGE SCALE GENOMIC DNA]</scope>
    <source>
        <strain evidence="8 9">AJA010-31</strain>
    </source>
</reference>
<evidence type="ECO:0000256" key="5">
    <source>
        <dbReference type="SAM" id="Phobius"/>
    </source>
</evidence>
<dbReference type="Pfam" id="PF00364">
    <property type="entry name" value="Biotin_lipoyl"/>
    <property type="match status" value="1"/>
</dbReference>
<evidence type="ECO:0000256" key="2">
    <source>
        <dbReference type="ARBA" id="ARBA00023295"/>
    </source>
</evidence>
<dbReference type="InterPro" id="IPR050314">
    <property type="entry name" value="Glycosyl_Hydrlase_18"/>
</dbReference>
<evidence type="ECO:0000256" key="3">
    <source>
        <dbReference type="RuleBase" id="RU000489"/>
    </source>
</evidence>
<feature type="region of interest" description="Disordered" evidence="4">
    <location>
        <begin position="438"/>
        <end position="500"/>
    </location>
</feature>
<evidence type="ECO:0000256" key="1">
    <source>
        <dbReference type="ARBA" id="ARBA00022801"/>
    </source>
</evidence>
<keyword evidence="5" id="KW-0472">Membrane</keyword>
<dbReference type="PROSITE" id="PS01095">
    <property type="entry name" value="GH18_1"/>
    <property type="match status" value="1"/>
</dbReference>
<dbReference type="InterPro" id="IPR029070">
    <property type="entry name" value="Chitinase_insertion_sf"/>
</dbReference>
<feature type="compositionally biased region" description="Acidic residues" evidence="4">
    <location>
        <begin position="445"/>
        <end position="454"/>
    </location>
</feature>
<dbReference type="PROSITE" id="PS51910">
    <property type="entry name" value="GH18_2"/>
    <property type="match status" value="1"/>
</dbReference>
<feature type="domain" description="GH18" evidence="7">
    <location>
        <begin position="1162"/>
        <end position="1521"/>
    </location>
</feature>
<dbReference type="SUPFAM" id="SSF51230">
    <property type="entry name" value="Single hybrid motif"/>
    <property type="match status" value="1"/>
</dbReference>
<feature type="compositionally biased region" description="Polar residues" evidence="4">
    <location>
        <begin position="531"/>
        <end position="542"/>
    </location>
</feature>
<evidence type="ECO:0000259" key="7">
    <source>
        <dbReference type="PROSITE" id="PS51910"/>
    </source>
</evidence>
<dbReference type="InterPro" id="IPR017853">
    <property type="entry name" value="GH"/>
</dbReference>
<feature type="signal peptide" evidence="6">
    <location>
        <begin position="1"/>
        <end position="18"/>
    </location>
</feature>
<keyword evidence="1 3" id="KW-0378">Hydrolase</keyword>
<dbReference type="PANTHER" id="PTHR11177">
    <property type="entry name" value="CHITINASE"/>
    <property type="match status" value="1"/>
</dbReference>
<keyword evidence="5" id="KW-1133">Transmembrane helix</keyword>
<protein>
    <recommendedName>
        <fullName evidence="7">GH18 domain-containing protein</fullName>
    </recommendedName>
</protein>
<dbReference type="Gene3D" id="3.10.50.10">
    <property type="match status" value="1"/>
</dbReference>
<gene>
    <name evidence="8" type="ORF">ACHAWO_000835</name>
</gene>
<feature type="compositionally biased region" description="Polar residues" evidence="4">
    <location>
        <begin position="754"/>
        <end position="772"/>
    </location>
</feature>
<evidence type="ECO:0000313" key="8">
    <source>
        <dbReference type="EMBL" id="KAL3769189.1"/>
    </source>
</evidence>
<dbReference type="Gene3D" id="3.20.20.80">
    <property type="entry name" value="Glycosidases"/>
    <property type="match status" value="1"/>
</dbReference>
<feature type="transmembrane region" description="Helical" evidence="5">
    <location>
        <begin position="3607"/>
        <end position="3628"/>
    </location>
</feature>
<organism evidence="8 9">
    <name type="scientific">Cyclotella atomus</name>
    <dbReference type="NCBI Taxonomy" id="382360"/>
    <lineage>
        <taxon>Eukaryota</taxon>
        <taxon>Sar</taxon>
        <taxon>Stramenopiles</taxon>
        <taxon>Ochrophyta</taxon>
        <taxon>Bacillariophyta</taxon>
        <taxon>Coscinodiscophyceae</taxon>
        <taxon>Thalassiosirophycidae</taxon>
        <taxon>Stephanodiscales</taxon>
        <taxon>Stephanodiscaceae</taxon>
        <taxon>Cyclotella</taxon>
    </lineage>
</organism>
<dbReference type="GO" id="GO:0016798">
    <property type="term" value="F:hydrolase activity, acting on glycosyl bonds"/>
    <property type="evidence" value="ECO:0007669"/>
    <property type="project" value="UniProtKB-KW"/>
</dbReference>
<dbReference type="SUPFAM" id="SSF54556">
    <property type="entry name" value="Chitinase insertion domain"/>
    <property type="match status" value="1"/>
</dbReference>
<dbReference type="InterPro" id="IPR011583">
    <property type="entry name" value="Chitinase_II/V-like_cat"/>
</dbReference>
<name>A0ABD3MZ58_9STRA</name>
<keyword evidence="9" id="KW-1185">Reference proteome</keyword>
<dbReference type="Proteomes" id="UP001530400">
    <property type="component" value="Unassembled WGS sequence"/>
</dbReference>
<sequence length="3629" mass="392393">MMRQLITILLSTAISISAQPQPDVKYFFFCGTDFADIQTDTCAARQWCPSASDDECLVPGHTCFANTPCDARLIDGISVPTYSLSLYPEYKDATDKMFCGEDYQEALSICEVGDEQAQGRHCPNGISDCPSGQFCFIDMPCSYFVMTSDLIGNLENPNDIVVIEEDLPDPGSLESHYFCGATFSQAAENCSTKTWCRTGTNQECPNGEICFVSVDNENPKCEINAIAKAEYEAAQMAQAEEDARPKIPTGVPSLSPFSSTDERNKMFCGFDYNDASSNCDLTRFCPGGTDEECPPGMSCQMYTACDASVLTVMPSGGPTPEPTAEPTARERVPTQKPTTAKPSREPTPPPSGTPTPKPSNAPSKKPTYAPLPYGDFRREFWCGLDWFDAGNNCALKCPSGDDSDCPGDLLCMSGVASCKNEMGFGAYGPENGINFTTTLPPIADVENDQGENEEGLSGTSSTVAGEEGDEQSTNSTAAGEEGDEKGTNSTVAGEEFESTASTVAATTTELIFVNTGDATRPATDDLVGDEGSTTSTITPENGNATTIAASTEVPVTLPPVEGPYTDELVRIILYGIDALDTAALNRWSTVTANYFERFFNDYEEEDDVIRSNITDMFIEISNVDQQVPPAHDFNPTLTDSIKKRNLRRARRVQVEIDSQNAETMITFDQTSSFRSYLDVLNDDPQLITRRPLETPEYRAEYVTYLRSLDFDTYGNLTFVSHMLYTDFPTPAPSFSPTPEPSLSPVVPGEPTLPPNTDSPTTAADTEEPTSQASSDVACNLCKPGQYGVNANIIWNGEVSSCVDIYNYFLVNHKEGGSVCRQGQEQLSSTCCSNGEPVAQPAAQPATQPTEQSESVEITIDEGGLPSATDLADTYYCGSNWNSVDCATATACPDGDSSVCPDGEECIAFTNCGGSFTFVNDPKVEGGGPDVDSVKSTFFCGTSKQFLDMKCDAATPCPNGPNDCTNEDEGCFAFTGCNESVDPGSFVGFLAKPPENTGPVTETKKTFYCGANWDDLDSRCNENGIPVGATACPSGDILDCPDGYGCFAFACNNVVLDASVAVPVATPSNSSQGEFSVEDVATLKSTFFCGTSIEAIDSDCANAKPCPNGDECDSSAGEGCFAFSACGGVDIGALVDTFGQTDRPTRAPSVPIEQVCNEQNKMTVNVGYWQSWSIYRQDDCQRMDTASFDASGYTHVIYSFASIDSKYRLEAWNGTYDNEVPLYQAFNNVKQRYPGIKTMIAVGGWTHNDPGPMQKRFSEMASSQTNRRTFAQSVVQFLRTYGFDGLDLDWEYPGLSERGGKREDYNNYVLMAKELRSAFNAAPEDYTLSVALTGNVTKLEMGFDLKGLSEHIDWFGLMAYDLWGSWDPKKIAYSHTDIRMIDEAVDYMSHFVQRSQIVMGLGSYARTYTLSDDDCLDLGCSFDGPGKAGCEGTDGFLPYFEVADLVTSRQFDMVRFDEESESMVMITDGNRLISYDNTVSFNKKTQYSEENCLKGVMLWAIDMLKDNSNPLSSNNGNTLLTGDPSDQNFCGRDYQDVISSCRQPCRSGSSDECPADETCFVNTGCSIDNIGAAPPSKCRLCPDPSTQGMKTWLEVEFRGNTTTCGEADLSVINAFATGTEECDAAKDALKDQCCYNYPENPCMLCRTETEFMDLNALAEIEFNGESMTCFDLMTLLGPEAADSGVCLDAQSELFDQCCFDQCKLCEGKGVRWWVEVDFVGSNMNCGELDSVLYKNSTEESDDTCIEVLSNHGEECCYEYPENPCDICTSGERRLTLMPAEELEFDGSTYTCAEVNNFVSVFDNDSMQCEVAVSAGSESCCFDRCSLCGTGARLDFDVFIEVDGEQKTCADIEARLLQEKVTADDANCTDTRSLYYDSCCFEIPNDSCQLCQNDEYMFFSEIVEFNGDEVSCRSVDNYLIERADETSKLCYDTRAEHAESCCYKACNICGDASVDWDVFITYEGEDVSCGDLKEIFRESQVKDGSEQCSAVAEELRDTCCYSSPTTSCQLCKHAGVFYEVNDNVEVDFNGPTTCADVANFLTRRIDENDNMCSTTQASYYEQCCFDKCMLVSAEGSYPDWTASVEMDGKSATCLDIDNAIIDAGIVKGSGECTSLQEAFSDICSFTIPTNPCDICPDNDVSHLITVEYDGKQTKCSDVQSRLSGREEMDGEKCTAAKDSLQECCFDQCHLCSDGQEIDIIHTIYYNGKTIPCSDTETIYNEKGVLASSEQCSTDQAAFSEECCYVAPKSPCNICKRGVDYFDVMGTNPVTYEGKKQACSAVSDNISKREEDESDKCNEARDMLFDICCDTKCSLCGEQGLDAGVQVSYEGRTMTCLELDLGLSVEDGSEQCSAITSQFADKCCYEKPETPCRICGGVGQGTNTKAEVFYLGTNTTCDNLSNYLGSREEQEGETCQSAITDFSETCCYEQCSLCGNGKADWNTFVTYQEQSIACGDFEWILRGDNVAADSDTCQAIYDEFHEKCCYEPLSTSCNLCQDGINYLDVQPDVVVEYQAESTTCLSVYNSLFVREAADSEQCNAAKGALAGECCFQKCKLCQSGFIDTEASVLVDGSEISCSALDLSFSQSVIAEGSEQCNTMLQSYAEDCCYTMPDTPCRLCSGVYESSSDVMVDFYGEQRTCSQISNKLALSEEAGSETCSSIRNDFLETCCYEKCPVCPTGSNLSWEKSVEYDKSTISCGQFDSIIKNNAIAKGSDECNTILSIYSSPCCYNYATSTGGGSSTQENIPPPPPPDVNFSEIDSTAGGTVTMQKEVGDKVQAGETIATVGAITPPPPPDAGFTEVLAMKEGTVTMQKEVGDKVQAGDTIMSVGSVPPPPPPDASFSQIVSTTEGVVTMQKEVGEKVVAGDTIIAVGSDTGDEVEVKATQDGYVAAVLTEEGGNIQNGNVVAYIATEEADIDTVQAYADDVAKSEVKATEDGYVAAIIPQDGGSVKDGETVALIATNEEDIAAVQEYANDLATADAGVEIKAQEDGFVAALLTPEGARVDDGETLALVVEKEDDIATVQEYANNLVASQASTSGDSASYAAPCSLCSTGDIVVDTNILFNGVQTSCLEVYNFLATQTKAGSETCTSGKEALQSTCCLKKCDICSGGGIPDWYANVNINGNSMTCLELDGVIANSQIEQGSPQCKEILDVAAPACCYEPPTEPCNICQTDTDILDVMSEKSIEYGGATATCGQIFNALYTREEKESQTCSMVSADLASECCYNKCSLCGDLQLDASTSVDHSGTKVGCSEFDSFVFASNLITEGTDECSMFQTEYRDTCCYDIPCNLCSKGDKMYTIKEEASVTYGGTPTTCSDVSDFLSQDMSQSNNCLAAQENIFDDCCFQPCEMCSGAGESINWASSTTFNGVTQTCTDVYWMLINDGIETTNPVCNGVSQLSRDCCFRMPAYQCTLCRDDNGVTYNTRWMEEVKVGGVTKTCGDFNTLLSTQEADSLTCTSAREEIFDACCFAGSEKLVAESPSAVVATDEAKEEAFDPNACQLCPVDKVGINGDVKFNGNPTTCLEVYNFLHKEFNKVSESCTSAQSQLAVLCCVYPSDLPPGENAAFGGMNADGSAPVSTPSGNVITPPTDFDGLNSWTIMNPSSARRYAQVASFGTVAVGTVTLFALLFC</sequence>
<evidence type="ECO:0000313" key="9">
    <source>
        <dbReference type="Proteomes" id="UP001530400"/>
    </source>
</evidence>
<feature type="compositionally biased region" description="Pro residues" evidence="4">
    <location>
        <begin position="732"/>
        <end position="741"/>
    </location>
</feature>
<dbReference type="InterPro" id="IPR001223">
    <property type="entry name" value="Glyco_hydro18_cat"/>
</dbReference>
<dbReference type="InterPro" id="IPR011053">
    <property type="entry name" value="Single_hybrid_motif"/>
</dbReference>
<dbReference type="Gene3D" id="2.40.50.100">
    <property type="match status" value="3"/>
</dbReference>
<comment type="caution">
    <text evidence="8">The sequence shown here is derived from an EMBL/GenBank/DDBJ whole genome shotgun (WGS) entry which is preliminary data.</text>
</comment>
<feature type="region of interest" description="Disordered" evidence="4">
    <location>
        <begin position="515"/>
        <end position="542"/>
    </location>
</feature>
<dbReference type="PANTHER" id="PTHR11177:SF333">
    <property type="entry name" value="CHITINASE"/>
    <property type="match status" value="1"/>
</dbReference>
<keyword evidence="6" id="KW-0732">Signal</keyword>
<dbReference type="InterPro" id="IPR001579">
    <property type="entry name" value="Glyco_hydro_18_chit_AS"/>
</dbReference>
<feature type="region of interest" description="Disordered" evidence="4">
    <location>
        <begin position="732"/>
        <end position="772"/>
    </location>
</feature>
<accession>A0ABD3MZ58</accession>
<feature type="chain" id="PRO_5044868673" description="GH18 domain-containing protein" evidence="6">
    <location>
        <begin position="19"/>
        <end position="3629"/>
    </location>
</feature>
<evidence type="ECO:0000256" key="6">
    <source>
        <dbReference type="SAM" id="SignalP"/>
    </source>
</evidence>
<dbReference type="SUPFAM" id="SSF51445">
    <property type="entry name" value="(Trans)glycosidases"/>
    <property type="match status" value="1"/>
</dbReference>
<dbReference type="SMART" id="SM00636">
    <property type="entry name" value="Glyco_18"/>
    <property type="match status" value="1"/>
</dbReference>